<dbReference type="InterPro" id="IPR010998">
    <property type="entry name" value="Integrase_recombinase_N"/>
</dbReference>
<evidence type="ECO:0000256" key="3">
    <source>
        <dbReference type="ARBA" id="ARBA00023172"/>
    </source>
</evidence>
<proteinExistence type="predicted"/>
<dbReference type="InterPro" id="IPR050090">
    <property type="entry name" value="Tyrosine_recombinase_XerCD"/>
</dbReference>
<gene>
    <name evidence="5" type="ORF">D3877_11770</name>
</gene>
<dbReference type="CDD" id="cd00796">
    <property type="entry name" value="INT_Rci_Hp1_C"/>
    <property type="match status" value="1"/>
</dbReference>
<dbReference type="Proteomes" id="UP000283458">
    <property type="component" value="Unassembled WGS sequence"/>
</dbReference>
<dbReference type="Gene3D" id="1.10.150.130">
    <property type="match status" value="1"/>
</dbReference>
<dbReference type="PANTHER" id="PTHR30349:SF88">
    <property type="entry name" value="BLL1584 PROTEIN"/>
    <property type="match status" value="1"/>
</dbReference>
<dbReference type="GO" id="GO:0003677">
    <property type="term" value="F:DNA binding"/>
    <property type="evidence" value="ECO:0007669"/>
    <property type="project" value="UniProtKB-KW"/>
</dbReference>
<evidence type="ECO:0000256" key="1">
    <source>
        <dbReference type="ARBA" id="ARBA00022908"/>
    </source>
</evidence>
<accession>A0A418VUU6</accession>
<dbReference type="Gene3D" id="1.10.443.10">
    <property type="entry name" value="Intergrase catalytic core"/>
    <property type="match status" value="1"/>
</dbReference>
<dbReference type="GO" id="GO:0006310">
    <property type="term" value="P:DNA recombination"/>
    <property type="evidence" value="ECO:0007669"/>
    <property type="project" value="UniProtKB-KW"/>
</dbReference>
<name>A0A418VUU6_9PROT</name>
<feature type="domain" description="Tyr recombinase" evidence="4">
    <location>
        <begin position="235"/>
        <end position="407"/>
    </location>
</feature>
<dbReference type="EMBL" id="QYUL01000002">
    <property type="protein sequence ID" value="RJF80909.1"/>
    <property type="molecule type" value="Genomic_DNA"/>
</dbReference>
<evidence type="ECO:0000256" key="2">
    <source>
        <dbReference type="ARBA" id="ARBA00023125"/>
    </source>
</evidence>
<dbReference type="SUPFAM" id="SSF56349">
    <property type="entry name" value="DNA breaking-rejoining enzymes"/>
    <property type="match status" value="1"/>
</dbReference>
<dbReference type="PROSITE" id="PS51898">
    <property type="entry name" value="TYR_RECOMBINASE"/>
    <property type="match status" value="1"/>
</dbReference>
<dbReference type="InterPro" id="IPR011010">
    <property type="entry name" value="DNA_brk_join_enz"/>
</dbReference>
<sequence length="429" mass="47611">MPRPVSETRLDTRAVRAKLKPQPKPYWRSIETGLHIGYRKSAGAGAWVVRWGTNASDYKTQTIGRSDDEHDADGRGTLSYQQAVDLARKTVAIARRPAEAEPEPKAPFTVRDAVTEYLRWADTHTKSAADTRLRADALILPMLGDKLCADLTPRLLAEWRDGIAATGRRLRTKIGVEQRTAAAPDTPDAIRRRRSTANRTLTILKAALNHAWRHGDIASDETWRRVQPFEGVDHARIRYLSIAEATRLVNACDFDLRLLVQAALVTGARRGELAAMLAQDFNPDNSTVHIRESKSGKPRHVVLTDEGARLFVAMTAGKAPEDPIFTRADGHRWDKAYHIRPMQEAAARAKLGSEVTFHILRHTWASLAVMNGVPLMVVADNLGHADTRMVEKHYGHLAESYKAKLIREKAPTFGIVAAPTVTPLRKPGA</sequence>
<organism evidence="5 6">
    <name type="scientific">Azospirillum cavernae</name>
    <dbReference type="NCBI Taxonomy" id="2320860"/>
    <lineage>
        <taxon>Bacteria</taxon>
        <taxon>Pseudomonadati</taxon>
        <taxon>Pseudomonadota</taxon>
        <taxon>Alphaproteobacteria</taxon>
        <taxon>Rhodospirillales</taxon>
        <taxon>Azospirillaceae</taxon>
        <taxon>Azospirillum</taxon>
    </lineage>
</organism>
<protein>
    <submittedName>
        <fullName evidence="5">Site-specific integrase</fullName>
    </submittedName>
</protein>
<dbReference type="OrthoDB" id="9814722at2"/>
<keyword evidence="3" id="KW-0233">DNA recombination</keyword>
<evidence type="ECO:0000313" key="5">
    <source>
        <dbReference type="EMBL" id="RJF80909.1"/>
    </source>
</evidence>
<dbReference type="Pfam" id="PF00589">
    <property type="entry name" value="Phage_integrase"/>
    <property type="match status" value="1"/>
</dbReference>
<dbReference type="AlphaFoldDB" id="A0A418VUU6"/>
<dbReference type="GO" id="GO:0015074">
    <property type="term" value="P:DNA integration"/>
    <property type="evidence" value="ECO:0007669"/>
    <property type="project" value="UniProtKB-KW"/>
</dbReference>
<evidence type="ECO:0000313" key="6">
    <source>
        <dbReference type="Proteomes" id="UP000283458"/>
    </source>
</evidence>
<dbReference type="RefSeq" id="WP_119831000.1">
    <property type="nucleotide sequence ID" value="NZ_QYUL01000002.1"/>
</dbReference>
<evidence type="ECO:0000259" key="4">
    <source>
        <dbReference type="PROSITE" id="PS51898"/>
    </source>
</evidence>
<dbReference type="PANTHER" id="PTHR30349">
    <property type="entry name" value="PHAGE INTEGRASE-RELATED"/>
    <property type="match status" value="1"/>
</dbReference>
<comment type="caution">
    <text evidence="5">The sequence shown here is derived from an EMBL/GenBank/DDBJ whole genome shotgun (WGS) entry which is preliminary data.</text>
</comment>
<reference evidence="5 6" key="1">
    <citation type="submission" date="2018-09" db="EMBL/GenBank/DDBJ databases">
        <authorList>
            <person name="Zhu H."/>
        </authorList>
    </citation>
    <scope>NUCLEOTIDE SEQUENCE [LARGE SCALE GENOMIC DNA]</scope>
    <source>
        <strain evidence="5 6">K2W22B-5</strain>
    </source>
</reference>
<keyword evidence="6" id="KW-1185">Reference proteome</keyword>
<keyword evidence="2" id="KW-0238">DNA-binding</keyword>
<keyword evidence="1" id="KW-0229">DNA integration</keyword>
<dbReference type="InterPro" id="IPR013762">
    <property type="entry name" value="Integrase-like_cat_sf"/>
</dbReference>
<dbReference type="InterPro" id="IPR002104">
    <property type="entry name" value="Integrase_catalytic"/>
</dbReference>